<evidence type="ECO:0000256" key="2">
    <source>
        <dbReference type="SAM" id="Phobius"/>
    </source>
</evidence>
<keyword evidence="2" id="KW-0472">Membrane</keyword>
<keyword evidence="2" id="KW-1133">Transmembrane helix</keyword>
<proteinExistence type="predicted"/>
<dbReference type="InterPro" id="IPR046349">
    <property type="entry name" value="C1-like_sf"/>
</dbReference>
<dbReference type="Proteomes" id="UP000593573">
    <property type="component" value="Unassembled WGS sequence"/>
</dbReference>
<organism evidence="4 5">
    <name type="scientific">Gossypium klotzschianum</name>
    <dbReference type="NCBI Taxonomy" id="34286"/>
    <lineage>
        <taxon>Eukaryota</taxon>
        <taxon>Viridiplantae</taxon>
        <taxon>Streptophyta</taxon>
        <taxon>Embryophyta</taxon>
        <taxon>Tracheophyta</taxon>
        <taxon>Spermatophyta</taxon>
        <taxon>Magnoliopsida</taxon>
        <taxon>eudicotyledons</taxon>
        <taxon>Gunneridae</taxon>
        <taxon>Pentapetalae</taxon>
        <taxon>rosids</taxon>
        <taxon>malvids</taxon>
        <taxon>Malvales</taxon>
        <taxon>Malvaceae</taxon>
        <taxon>Malvoideae</taxon>
        <taxon>Gossypium</taxon>
    </lineage>
</organism>
<sequence length="96" mass="11008">MVIRHVIHPYPLSLSFIAKRTRVRRCRGCHRHLSGPTYGCETCRFFIHKSCLDEHKAEVQSSFHPYALLPSPLVLLVLVMFVSKLSVLQTFPMNAS</sequence>
<feature type="transmembrane region" description="Helical" evidence="2">
    <location>
        <begin position="63"/>
        <end position="83"/>
    </location>
</feature>
<keyword evidence="1" id="KW-0677">Repeat</keyword>
<dbReference type="AlphaFoldDB" id="A0A7J8W701"/>
<dbReference type="SUPFAM" id="SSF57889">
    <property type="entry name" value="Cysteine-rich domain"/>
    <property type="match status" value="1"/>
</dbReference>
<dbReference type="Pfam" id="PF03107">
    <property type="entry name" value="C1_2"/>
    <property type="match status" value="1"/>
</dbReference>
<dbReference type="EMBL" id="JABFAB010238271">
    <property type="protein sequence ID" value="MBA0670821.1"/>
    <property type="molecule type" value="Genomic_DNA"/>
</dbReference>
<evidence type="ECO:0000313" key="4">
    <source>
        <dbReference type="EMBL" id="MBA0670821.1"/>
    </source>
</evidence>
<name>A0A7J8W701_9ROSI</name>
<gene>
    <name evidence="4" type="ORF">Goklo_025392</name>
</gene>
<protein>
    <recommendedName>
        <fullName evidence="3">DC1 domain-containing protein</fullName>
    </recommendedName>
</protein>
<reference evidence="4 5" key="1">
    <citation type="journal article" date="2019" name="Genome Biol. Evol.">
        <title>Insights into the evolution of the New World diploid cottons (Gossypium, subgenus Houzingenia) based on genome sequencing.</title>
        <authorList>
            <person name="Grover C.E."/>
            <person name="Arick M.A. 2nd"/>
            <person name="Thrash A."/>
            <person name="Conover J.L."/>
            <person name="Sanders W.S."/>
            <person name="Peterson D.G."/>
            <person name="Frelichowski J.E."/>
            <person name="Scheffler J.A."/>
            <person name="Scheffler B.E."/>
            <person name="Wendel J.F."/>
        </authorList>
    </citation>
    <scope>NUCLEOTIDE SEQUENCE [LARGE SCALE GENOMIC DNA]</scope>
    <source>
        <strain evidence="4">57</strain>
        <tissue evidence="4">Leaf</tissue>
    </source>
</reference>
<evidence type="ECO:0000259" key="3">
    <source>
        <dbReference type="Pfam" id="PF03107"/>
    </source>
</evidence>
<evidence type="ECO:0000256" key="1">
    <source>
        <dbReference type="ARBA" id="ARBA00022737"/>
    </source>
</evidence>
<evidence type="ECO:0000313" key="5">
    <source>
        <dbReference type="Proteomes" id="UP000593573"/>
    </source>
</evidence>
<keyword evidence="5" id="KW-1185">Reference proteome</keyword>
<keyword evidence="2" id="KW-0812">Transmembrane</keyword>
<accession>A0A7J8W701</accession>
<comment type="caution">
    <text evidence="4">The sequence shown here is derived from an EMBL/GenBank/DDBJ whole genome shotgun (WGS) entry which is preliminary data.</text>
</comment>
<feature type="domain" description="DC1" evidence="3">
    <location>
        <begin position="8"/>
        <end position="51"/>
    </location>
</feature>
<dbReference type="PANTHER" id="PTHR46288">
    <property type="entry name" value="PHORBOL-ESTER/DAG-TYPE DOMAIN-CONTAINING PROTEIN"/>
    <property type="match status" value="1"/>
</dbReference>
<dbReference type="PANTHER" id="PTHR46288:SF27">
    <property type="entry name" value="CYSTEINE_HISTIDINE-RICH C1 DOMAIN FAMILY PROTEIN"/>
    <property type="match status" value="1"/>
</dbReference>
<dbReference type="InterPro" id="IPR004146">
    <property type="entry name" value="DC1"/>
</dbReference>